<dbReference type="Proteomes" id="UP000250079">
    <property type="component" value="Chromosome"/>
</dbReference>
<dbReference type="EC" id="3.5.4.3" evidence="3 7"/>
<dbReference type="EMBL" id="CP018632">
    <property type="protein sequence ID" value="ASJ71104.1"/>
    <property type="molecule type" value="Genomic_DNA"/>
</dbReference>
<keyword evidence="5 8" id="KW-0378">Hydrolase</keyword>
<dbReference type="GO" id="GO:0008892">
    <property type="term" value="F:guanine deaminase activity"/>
    <property type="evidence" value="ECO:0007669"/>
    <property type="project" value="UniProtKB-UniRule"/>
</dbReference>
<dbReference type="RefSeq" id="WP_088916581.1">
    <property type="nucleotide sequence ID" value="NZ_CP018632.1"/>
</dbReference>
<dbReference type="CDD" id="cd01303">
    <property type="entry name" value="GDEase"/>
    <property type="match status" value="1"/>
</dbReference>
<dbReference type="Gene3D" id="3.20.20.140">
    <property type="entry name" value="Metal-dependent hydrolases"/>
    <property type="match status" value="1"/>
</dbReference>
<dbReference type="GO" id="GO:0006147">
    <property type="term" value="P:guanine catabolic process"/>
    <property type="evidence" value="ECO:0007669"/>
    <property type="project" value="UniProtKB-UniRule"/>
</dbReference>
<dbReference type="InterPro" id="IPR051607">
    <property type="entry name" value="Metallo-dep_hydrolases"/>
</dbReference>
<sequence length="439" mass="48420">MTNSLTPVQAFRASLLHCVSDPGENDAGAVDYLEDGIMLVANGRIEKIGSAEDLLPTLPSEVPIHDYRGKLIVPGFIDTHVHYPQTDMIASYGSQLLEWLNTYTFPTEAKFADEHYAADTAEFFVNELLRNGTTSALVLGTVHTQSVDAIFNAARGHDMRLIAGKVLMDRNCPENLRDTPESAYTDSKALIERWHGQDRLQYAITPRFAPTSSELQLQRAGQLAAEHPDTFIHTHVAENTKEVEWVAELFPQCRSYLDVYDRYGLLRDRSVLAHCIHLDSQDRKRLAASGAAMAFCPTSNLFLGSGLFDLSAAQSVGARVGLGTDVGAGTSFSMLQTLSEAYKVSQMAGQSLSPYRALYLATLGSAKALYIDDHVGNFAINKEADFVVLDWDSTPLMKRRINAAQSLEEKLFALFMLGDDRAISKTYIRGECAHSRDLS</sequence>
<evidence type="ECO:0000256" key="1">
    <source>
        <dbReference type="ARBA" id="ARBA00004984"/>
    </source>
</evidence>
<feature type="domain" description="Amidohydrolase-related" evidence="9">
    <location>
        <begin position="72"/>
        <end position="431"/>
    </location>
</feature>
<dbReference type="PANTHER" id="PTHR11271">
    <property type="entry name" value="GUANINE DEAMINASE"/>
    <property type="match status" value="1"/>
</dbReference>
<dbReference type="GO" id="GO:0008270">
    <property type="term" value="F:zinc ion binding"/>
    <property type="evidence" value="ECO:0007669"/>
    <property type="project" value="UniProtKB-UniRule"/>
</dbReference>
<comment type="cofactor">
    <cofactor evidence="8">
        <name>Zn(2+)</name>
        <dbReference type="ChEBI" id="CHEBI:29105"/>
    </cofactor>
    <text evidence="8">Binds 1 zinc ion per subunit.</text>
</comment>
<evidence type="ECO:0000256" key="3">
    <source>
        <dbReference type="ARBA" id="ARBA00012781"/>
    </source>
</evidence>
<dbReference type="NCBIfam" id="NF006679">
    <property type="entry name" value="PRK09228.1"/>
    <property type="match status" value="1"/>
</dbReference>
<dbReference type="NCBIfam" id="TIGR02967">
    <property type="entry name" value="guan_deamin"/>
    <property type="match status" value="1"/>
</dbReference>
<dbReference type="SUPFAM" id="SSF51338">
    <property type="entry name" value="Composite domain of metallo-dependent hydrolases"/>
    <property type="match status" value="1"/>
</dbReference>
<evidence type="ECO:0000256" key="8">
    <source>
        <dbReference type="RuleBase" id="RU366009"/>
    </source>
</evidence>
<reference evidence="10 11" key="1">
    <citation type="submission" date="2016-12" db="EMBL/GenBank/DDBJ databases">
        <authorList>
            <person name="Song W.-J."/>
            <person name="Kurnit D.M."/>
        </authorList>
    </citation>
    <scope>NUCLEOTIDE SEQUENCE [LARGE SCALE GENOMIC DNA]</scope>
    <source>
        <strain evidence="10 11">IMCC3135</strain>
    </source>
</reference>
<dbReference type="InterPro" id="IPR032466">
    <property type="entry name" value="Metal_Hydrolase"/>
</dbReference>
<keyword evidence="11" id="KW-1185">Reference proteome</keyword>
<organism evidence="10 11">
    <name type="scientific">Granulosicoccus antarcticus IMCC3135</name>
    <dbReference type="NCBI Taxonomy" id="1192854"/>
    <lineage>
        <taxon>Bacteria</taxon>
        <taxon>Pseudomonadati</taxon>
        <taxon>Pseudomonadota</taxon>
        <taxon>Gammaproteobacteria</taxon>
        <taxon>Chromatiales</taxon>
        <taxon>Granulosicoccaceae</taxon>
        <taxon>Granulosicoccus</taxon>
    </lineage>
</organism>
<name>A0A2Z2NVE2_9GAMM</name>
<dbReference type="UniPathway" id="UPA00603">
    <property type="reaction ID" value="UER00660"/>
</dbReference>
<dbReference type="Pfam" id="PF01979">
    <property type="entry name" value="Amidohydro_1"/>
    <property type="match status" value="1"/>
</dbReference>
<evidence type="ECO:0000256" key="2">
    <source>
        <dbReference type="ARBA" id="ARBA00006745"/>
    </source>
</evidence>
<comment type="function">
    <text evidence="8">Catalyzes the hydrolytic deamination of guanine, producing xanthine and ammonia.</text>
</comment>
<evidence type="ECO:0000256" key="7">
    <source>
        <dbReference type="NCBIfam" id="TIGR02967"/>
    </source>
</evidence>
<keyword evidence="6 8" id="KW-0862">Zinc</keyword>
<comment type="similarity">
    <text evidence="2 8">Belongs to the metallo-dependent hydrolases superfamily. ATZ/TRZ family.</text>
</comment>
<dbReference type="SUPFAM" id="SSF51556">
    <property type="entry name" value="Metallo-dependent hydrolases"/>
    <property type="match status" value="1"/>
</dbReference>
<dbReference type="InterPro" id="IPR006680">
    <property type="entry name" value="Amidohydro-rel"/>
</dbReference>
<dbReference type="InterPro" id="IPR011059">
    <property type="entry name" value="Metal-dep_hydrolase_composite"/>
</dbReference>
<comment type="pathway">
    <text evidence="1 8">Purine metabolism; guanine degradation; xanthine from guanine: step 1/1.</text>
</comment>
<dbReference type="PANTHER" id="PTHR11271:SF6">
    <property type="entry name" value="GUANINE DEAMINASE"/>
    <property type="match status" value="1"/>
</dbReference>
<protein>
    <recommendedName>
        <fullName evidence="3 7">Guanine deaminase</fullName>
        <shortName evidence="8">Guanase</shortName>
        <ecNumber evidence="3 7">3.5.4.3</ecNumber>
    </recommendedName>
    <alternativeName>
        <fullName evidence="8">Guanine aminohydrolase</fullName>
    </alternativeName>
</protein>
<dbReference type="KEGG" id="gai:IMCC3135_04955"/>
<evidence type="ECO:0000313" key="10">
    <source>
        <dbReference type="EMBL" id="ASJ71104.1"/>
    </source>
</evidence>
<dbReference type="Gene3D" id="2.30.40.10">
    <property type="entry name" value="Urease, subunit C, domain 1"/>
    <property type="match status" value="1"/>
</dbReference>
<evidence type="ECO:0000256" key="6">
    <source>
        <dbReference type="ARBA" id="ARBA00022833"/>
    </source>
</evidence>
<evidence type="ECO:0000256" key="4">
    <source>
        <dbReference type="ARBA" id="ARBA00022723"/>
    </source>
</evidence>
<gene>
    <name evidence="10" type="primary">guaD_1</name>
    <name evidence="10" type="ORF">IMCC3135_04955</name>
</gene>
<dbReference type="InterPro" id="IPR014311">
    <property type="entry name" value="Guanine_deaminase"/>
</dbReference>
<evidence type="ECO:0000313" key="11">
    <source>
        <dbReference type="Proteomes" id="UP000250079"/>
    </source>
</evidence>
<accession>A0A2Z2NVE2</accession>
<comment type="catalytic activity">
    <reaction evidence="8">
        <text>guanine + H2O + H(+) = xanthine + NH4(+)</text>
        <dbReference type="Rhea" id="RHEA:14665"/>
        <dbReference type="ChEBI" id="CHEBI:15377"/>
        <dbReference type="ChEBI" id="CHEBI:15378"/>
        <dbReference type="ChEBI" id="CHEBI:16235"/>
        <dbReference type="ChEBI" id="CHEBI:17712"/>
        <dbReference type="ChEBI" id="CHEBI:28938"/>
        <dbReference type="EC" id="3.5.4.3"/>
    </reaction>
</comment>
<dbReference type="AlphaFoldDB" id="A0A2Z2NVE2"/>
<dbReference type="FunFam" id="3.20.20.140:FF:000022">
    <property type="entry name" value="Guanine deaminase"/>
    <property type="match status" value="1"/>
</dbReference>
<keyword evidence="4 8" id="KW-0479">Metal-binding</keyword>
<dbReference type="GO" id="GO:0005829">
    <property type="term" value="C:cytosol"/>
    <property type="evidence" value="ECO:0007669"/>
    <property type="project" value="TreeGrafter"/>
</dbReference>
<dbReference type="OrthoDB" id="9787621at2"/>
<proteinExistence type="inferred from homology"/>
<evidence type="ECO:0000256" key="5">
    <source>
        <dbReference type="ARBA" id="ARBA00022801"/>
    </source>
</evidence>
<evidence type="ECO:0000259" key="9">
    <source>
        <dbReference type="Pfam" id="PF01979"/>
    </source>
</evidence>